<dbReference type="Pfam" id="PF00512">
    <property type="entry name" value="HisKA"/>
    <property type="match status" value="1"/>
</dbReference>
<dbReference type="SMART" id="SM00388">
    <property type="entry name" value="HisKA"/>
    <property type="match status" value="1"/>
</dbReference>
<dbReference type="Gene3D" id="2.10.70.100">
    <property type="match status" value="1"/>
</dbReference>
<dbReference type="InterPro" id="IPR035965">
    <property type="entry name" value="PAS-like_dom_sf"/>
</dbReference>
<dbReference type="InterPro" id="IPR052162">
    <property type="entry name" value="Sensor_kinase/Photoreceptor"/>
</dbReference>
<dbReference type="InterPro" id="IPR013655">
    <property type="entry name" value="PAS_fold_3"/>
</dbReference>
<dbReference type="InterPro" id="IPR000014">
    <property type="entry name" value="PAS"/>
</dbReference>
<dbReference type="Proteomes" id="UP000321567">
    <property type="component" value="Unassembled WGS sequence"/>
</dbReference>
<dbReference type="PROSITE" id="PS50113">
    <property type="entry name" value="PAC"/>
    <property type="match status" value="2"/>
</dbReference>
<comment type="catalytic activity">
    <reaction evidence="1">
        <text>ATP + protein L-histidine = ADP + protein N-phospho-L-histidine.</text>
        <dbReference type="EC" id="2.7.13.3"/>
    </reaction>
</comment>
<dbReference type="Gene3D" id="3.30.565.10">
    <property type="entry name" value="Histidine kinase-like ATPase, C-terminal domain"/>
    <property type="match status" value="1"/>
</dbReference>
<dbReference type="PROSITE" id="PS50112">
    <property type="entry name" value="PAS"/>
    <property type="match status" value="1"/>
</dbReference>
<evidence type="ECO:0000256" key="5">
    <source>
        <dbReference type="ARBA" id="ARBA00022777"/>
    </source>
</evidence>
<evidence type="ECO:0000256" key="2">
    <source>
        <dbReference type="ARBA" id="ARBA00012438"/>
    </source>
</evidence>
<dbReference type="Pfam" id="PF08447">
    <property type="entry name" value="PAS_3"/>
    <property type="match status" value="1"/>
</dbReference>
<reference evidence="9 10" key="1">
    <citation type="submission" date="2019-07" db="EMBL/GenBank/DDBJ databases">
        <title>Whole genome shotgun sequence of Rhodospirillum oryzae NBRC 107573.</title>
        <authorList>
            <person name="Hosoyama A."/>
            <person name="Uohara A."/>
            <person name="Ohji S."/>
            <person name="Ichikawa N."/>
        </authorList>
    </citation>
    <scope>NUCLEOTIDE SEQUENCE [LARGE SCALE GENOMIC DNA]</scope>
    <source>
        <strain evidence="9 10">NBRC 107573</strain>
    </source>
</reference>
<dbReference type="Gene3D" id="3.30.450.20">
    <property type="entry name" value="PAS domain"/>
    <property type="match status" value="2"/>
</dbReference>
<evidence type="ECO:0000256" key="3">
    <source>
        <dbReference type="ARBA" id="ARBA00022553"/>
    </source>
</evidence>
<evidence type="ECO:0000313" key="9">
    <source>
        <dbReference type="EMBL" id="GEO82374.1"/>
    </source>
</evidence>
<evidence type="ECO:0000259" key="7">
    <source>
        <dbReference type="PROSITE" id="PS50112"/>
    </source>
</evidence>
<dbReference type="InterPro" id="IPR036097">
    <property type="entry name" value="HisK_dim/P_sf"/>
</dbReference>
<dbReference type="CDD" id="cd00082">
    <property type="entry name" value="HisKA"/>
    <property type="match status" value="1"/>
</dbReference>
<dbReference type="SMART" id="SM00086">
    <property type="entry name" value="PAC"/>
    <property type="match status" value="2"/>
</dbReference>
<dbReference type="PANTHER" id="PTHR43304">
    <property type="entry name" value="PHYTOCHROME-LIKE PROTEIN CPH1"/>
    <property type="match status" value="1"/>
</dbReference>
<evidence type="ECO:0000313" key="10">
    <source>
        <dbReference type="Proteomes" id="UP000321567"/>
    </source>
</evidence>
<dbReference type="InterPro" id="IPR005467">
    <property type="entry name" value="His_kinase_dom"/>
</dbReference>
<organism evidence="9 10">
    <name type="scientific">Pararhodospirillum oryzae</name>
    <dbReference type="NCBI Taxonomy" id="478448"/>
    <lineage>
        <taxon>Bacteria</taxon>
        <taxon>Pseudomonadati</taxon>
        <taxon>Pseudomonadota</taxon>
        <taxon>Alphaproteobacteria</taxon>
        <taxon>Rhodospirillales</taxon>
        <taxon>Rhodospirillaceae</taxon>
        <taxon>Pararhodospirillum</taxon>
    </lineage>
</organism>
<dbReference type="Gene3D" id="1.10.287.130">
    <property type="match status" value="1"/>
</dbReference>
<dbReference type="SMART" id="SM00387">
    <property type="entry name" value="HATPase_c"/>
    <property type="match status" value="1"/>
</dbReference>
<feature type="domain" description="PAC" evidence="8">
    <location>
        <begin position="142"/>
        <end position="192"/>
    </location>
</feature>
<name>A0A512HA92_9PROT</name>
<gene>
    <name evidence="9" type="ORF">ROR02_25050</name>
</gene>
<dbReference type="SUPFAM" id="SSF47384">
    <property type="entry name" value="Homodimeric domain of signal transducing histidine kinase"/>
    <property type="match status" value="1"/>
</dbReference>
<keyword evidence="5" id="KW-0418">Kinase</keyword>
<dbReference type="SUPFAM" id="SSF55874">
    <property type="entry name" value="ATPase domain of HSP90 chaperone/DNA topoisomerase II/histidine kinase"/>
    <property type="match status" value="1"/>
</dbReference>
<dbReference type="InterPro" id="IPR000700">
    <property type="entry name" value="PAS-assoc_C"/>
</dbReference>
<evidence type="ECO:0000259" key="8">
    <source>
        <dbReference type="PROSITE" id="PS50113"/>
    </source>
</evidence>
<dbReference type="InterPro" id="IPR003594">
    <property type="entry name" value="HATPase_dom"/>
</dbReference>
<evidence type="ECO:0000259" key="6">
    <source>
        <dbReference type="PROSITE" id="PS50109"/>
    </source>
</evidence>
<keyword evidence="10" id="KW-1185">Reference proteome</keyword>
<dbReference type="EC" id="2.7.13.3" evidence="2"/>
<dbReference type="AlphaFoldDB" id="A0A512HA92"/>
<accession>A0A512HA92</accession>
<dbReference type="CDD" id="cd00130">
    <property type="entry name" value="PAS"/>
    <property type="match status" value="2"/>
</dbReference>
<dbReference type="PROSITE" id="PS50109">
    <property type="entry name" value="HIS_KIN"/>
    <property type="match status" value="1"/>
</dbReference>
<dbReference type="Pfam" id="PF13426">
    <property type="entry name" value="PAS_9"/>
    <property type="match status" value="1"/>
</dbReference>
<feature type="domain" description="PAS" evidence="7">
    <location>
        <begin position="70"/>
        <end position="127"/>
    </location>
</feature>
<dbReference type="SUPFAM" id="SSF55785">
    <property type="entry name" value="PYP-like sensor domain (PAS domain)"/>
    <property type="match status" value="2"/>
</dbReference>
<sequence>MRGLPFATLNSTANLVCAARESRRLQGMALRRDGRRVAVEVEVIPAPPEAEALVCALVRERSEGEASRDSNSLFKEVLDFSSESIFWANEAGRLIYVNEAACTLLGYDRQTLLRLSVFDIAEGYHPDTWPERWAHLTKACRVGMEAVLIRREGRRVSVEISANMFRDRRDTIAIFFVRDVTEQKKYMEQIEKNAFVLSETQKLANIGHSQYDVVNDRMYYSEYLSFILGVFPRREATLASWLELIHPDDREAMRVYSIEEVLGKKRPFDRQYRIIRPSDGQVRWVHGRGAVILDDSGHPAMVIGPIQDITESKLAQEQIQQTIDALTRSNVELERFAYVASHDLQEPIRNIVAYTQLLAQRYRARLDEDADEFLGYIVNGAKRMQALVLDLLEYSRLSAGGQPFTMVDLGQVVRAVSENLRMALRDSGACLTTGSLPVVYGDEIQLVALFQNLIGNAIKFRRPEVAPRVHVGAHRGNRAWILEVSDNGIGMEAAYLDKIFLIFKRLHTIQAYPGTGIGLAVARRIVERHGGAIDVESTPGHGSRFLVTLPDPMG</sequence>
<dbReference type="InterPro" id="IPR036890">
    <property type="entry name" value="HATPase_C_sf"/>
</dbReference>
<comment type="caution">
    <text evidence="9">The sequence shown here is derived from an EMBL/GenBank/DDBJ whole genome shotgun (WGS) entry which is preliminary data.</text>
</comment>
<dbReference type="NCBIfam" id="TIGR00229">
    <property type="entry name" value="sensory_box"/>
    <property type="match status" value="2"/>
</dbReference>
<keyword evidence="4" id="KW-0808">Transferase</keyword>
<feature type="domain" description="PAC" evidence="8">
    <location>
        <begin position="268"/>
        <end position="321"/>
    </location>
</feature>
<protein>
    <recommendedName>
        <fullName evidence="2">histidine kinase</fullName>
        <ecNumber evidence="2">2.7.13.3</ecNumber>
    </recommendedName>
</protein>
<dbReference type="PANTHER" id="PTHR43304:SF1">
    <property type="entry name" value="PAC DOMAIN-CONTAINING PROTEIN"/>
    <property type="match status" value="1"/>
</dbReference>
<dbReference type="EMBL" id="BJZO01000074">
    <property type="protein sequence ID" value="GEO82374.1"/>
    <property type="molecule type" value="Genomic_DNA"/>
</dbReference>
<dbReference type="GO" id="GO:0000155">
    <property type="term" value="F:phosphorelay sensor kinase activity"/>
    <property type="evidence" value="ECO:0007669"/>
    <property type="project" value="InterPro"/>
</dbReference>
<dbReference type="InterPro" id="IPR001610">
    <property type="entry name" value="PAC"/>
</dbReference>
<evidence type="ECO:0000256" key="4">
    <source>
        <dbReference type="ARBA" id="ARBA00022679"/>
    </source>
</evidence>
<dbReference type="SMART" id="SM00091">
    <property type="entry name" value="PAS"/>
    <property type="match status" value="1"/>
</dbReference>
<dbReference type="InterPro" id="IPR003661">
    <property type="entry name" value="HisK_dim/P_dom"/>
</dbReference>
<dbReference type="Pfam" id="PF02518">
    <property type="entry name" value="HATPase_c"/>
    <property type="match status" value="1"/>
</dbReference>
<evidence type="ECO:0000256" key="1">
    <source>
        <dbReference type="ARBA" id="ARBA00000085"/>
    </source>
</evidence>
<dbReference type="FunFam" id="3.30.565.10:FF:000006">
    <property type="entry name" value="Sensor histidine kinase WalK"/>
    <property type="match status" value="1"/>
</dbReference>
<dbReference type="PRINTS" id="PR00344">
    <property type="entry name" value="BCTRLSENSOR"/>
</dbReference>
<feature type="domain" description="Histidine kinase" evidence="6">
    <location>
        <begin position="339"/>
        <end position="553"/>
    </location>
</feature>
<dbReference type="RefSeq" id="WP_170245104.1">
    <property type="nucleotide sequence ID" value="NZ_BJZO01000074.1"/>
</dbReference>
<proteinExistence type="predicted"/>
<dbReference type="InterPro" id="IPR004358">
    <property type="entry name" value="Sig_transdc_His_kin-like_C"/>
</dbReference>
<keyword evidence="3" id="KW-0597">Phosphoprotein</keyword>